<keyword evidence="5" id="KW-0488">Methylation</keyword>
<gene>
    <name evidence="21" type="ORF">NP493_248g03017</name>
</gene>
<dbReference type="InterPro" id="IPR013815">
    <property type="entry name" value="ATP_grasp_subdomain_1"/>
</dbReference>
<keyword evidence="10" id="KW-0325">Glycoprotein</keyword>
<keyword evidence="11" id="KW-0009">Actin-binding</keyword>
<dbReference type="GO" id="GO:0030672">
    <property type="term" value="C:synaptic vesicle membrane"/>
    <property type="evidence" value="ECO:0007669"/>
    <property type="project" value="TreeGrafter"/>
</dbReference>
<evidence type="ECO:0000256" key="15">
    <source>
        <dbReference type="ARBA" id="ARBA00034106"/>
    </source>
</evidence>
<evidence type="ECO:0000256" key="17">
    <source>
        <dbReference type="ARBA" id="ARBA00060129"/>
    </source>
</evidence>
<dbReference type="FunFam" id="3.40.50.20:FF:000008">
    <property type="entry name" value="Synapsin III"/>
    <property type="match status" value="1"/>
</dbReference>
<comment type="subunit">
    <text evidence="16">Homodimer. Can form oligomers with SYN2. Interacts with CAPON. Forms a ternary complex with NOS1. Isoform Ib interacts with PRNP.</text>
</comment>
<dbReference type="PANTHER" id="PTHR10841">
    <property type="entry name" value="SYNAPSIN"/>
    <property type="match status" value="1"/>
</dbReference>
<evidence type="ECO:0000259" key="20">
    <source>
        <dbReference type="PROSITE" id="PS50975"/>
    </source>
</evidence>
<evidence type="ECO:0000256" key="5">
    <source>
        <dbReference type="ARBA" id="ARBA00022481"/>
    </source>
</evidence>
<dbReference type="InterPro" id="IPR001359">
    <property type="entry name" value="Synapsin"/>
</dbReference>
<evidence type="ECO:0000313" key="21">
    <source>
        <dbReference type="EMBL" id="KAK2184997.1"/>
    </source>
</evidence>
<evidence type="ECO:0000256" key="10">
    <source>
        <dbReference type="ARBA" id="ARBA00023180"/>
    </source>
</evidence>
<dbReference type="Pfam" id="PF02750">
    <property type="entry name" value="Synapsin_C"/>
    <property type="match status" value="1"/>
</dbReference>
<evidence type="ECO:0000256" key="9">
    <source>
        <dbReference type="ARBA" id="ARBA00023034"/>
    </source>
</evidence>
<organism evidence="21 22">
    <name type="scientific">Ridgeia piscesae</name>
    <name type="common">Tubeworm</name>
    <dbReference type="NCBI Taxonomy" id="27915"/>
    <lineage>
        <taxon>Eukaryota</taxon>
        <taxon>Metazoa</taxon>
        <taxon>Spiralia</taxon>
        <taxon>Lophotrochozoa</taxon>
        <taxon>Annelida</taxon>
        <taxon>Polychaeta</taxon>
        <taxon>Sedentaria</taxon>
        <taxon>Canalipalpata</taxon>
        <taxon>Sabellida</taxon>
        <taxon>Siboglinidae</taxon>
        <taxon>Ridgeia</taxon>
    </lineage>
</organism>
<feature type="region of interest" description="Disordered" evidence="19">
    <location>
        <begin position="26"/>
        <end position="63"/>
    </location>
</feature>
<comment type="caution">
    <text evidence="21">The sequence shown here is derived from an EMBL/GenBank/DDBJ whole genome shotgun (WGS) entry which is preliminary data.</text>
</comment>
<dbReference type="Gene3D" id="3.40.50.20">
    <property type="match status" value="1"/>
</dbReference>
<evidence type="ECO:0000256" key="11">
    <source>
        <dbReference type="ARBA" id="ARBA00023203"/>
    </source>
</evidence>
<keyword evidence="13" id="KW-0968">Cytoplasmic vesicle</keyword>
<proteinExistence type="inferred from homology"/>
<dbReference type="InterPro" id="IPR020897">
    <property type="entry name" value="Synapsin_pre-ATP-grasp_dom"/>
</dbReference>
<evidence type="ECO:0000256" key="16">
    <source>
        <dbReference type="ARBA" id="ARBA00046960"/>
    </source>
</evidence>
<keyword evidence="9" id="KW-0333">Golgi apparatus</keyword>
<dbReference type="FunFam" id="3.30.470.20:FF:000011">
    <property type="entry name" value="Synapsin I"/>
    <property type="match status" value="1"/>
</dbReference>
<keyword evidence="6" id="KW-0597">Phosphoprotein</keyword>
<keyword evidence="8" id="KW-0770">Synapse</keyword>
<dbReference type="GO" id="GO:0046872">
    <property type="term" value="F:metal ion binding"/>
    <property type="evidence" value="ECO:0007669"/>
    <property type="project" value="InterPro"/>
</dbReference>
<dbReference type="InterPro" id="IPR011761">
    <property type="entry name" value="ATP-grasp"/>
</dbReference>
<keyword evidence="18" id="KW-0547">Nucleotide-binding</keyword>
<evidence type="ECO:0000256" key="13">
    <source>
        <dbReference type="ARBA" id="ARBA00023329"/>
    </source>
</evidence>
<dbReference type="InterPro" id="IPR020898">
    <property type="entry name" value="Synapsin_ATP-bd_dom"/>
</dbReference>
<dbReference type="PANTHER" id="PTHR10841:SF17">
    <property type="entry name" value="SYNAPSIN"/>
    <property type="match status" value="1"/>
</dbReference>
<evidence type="ECO:0000256" key="8">
    <source>
        <dbReference type="ARBA" id="ARBA00023018"/>
    </source>
</evidence>
<evidence type="ECO:0000256" key="18">
    <source>
        <dbReference type="PROSITE-ProRule" id="PRU00409"/>
    </source>
</evidence>
<evidence type="ECO:0000256" key="6">
    <source>
        <dbReference type="ARBA" id="ARBA00022553"/>
    </source>
</evidence>
<feature type="compositionally biased region" description="Low complexity" evidence="19">
    <location>
        <begin position="31"/>
        <end position="49"/>
    </location>
</feature>
<dbReference type="Gene3D" id="3.30.470.20">
    <property type="entry name" value="ATP-grasp fold, B domain"/>
    <property type="match status" value="1"/>
</dbReference>
<evidence type="ECO:0000256" key="12">
    <source>
        <dbReference type="ARBA" id="ARBA00023273"/>
    </source>
</evidence>
<evidence type="ECO:0000256" key="14">
    <source>
        <dbReference type="ARBA" id="ARBA00029646"/>
    </source>
</evidence>
<keyword evidence="22" id="KW-1185">Reference proteome</keyword>
<protein>
    <recommendedName>
        <fullName evidence="4">Synapsin-1</fullName>
    </recommendedName>
    <alternativeName>
        <fullName evidence="14">Synapsin I</fullName>
    </alternativeName>
</protein>
<dbReference type="PROSITE" id="PS50975">
    <property type="entry name" value="ATP_GRASP"/>
    <property type="match status" value="1"/>
</dbReference>
<dbReference type="InterPro" id="IPR019735">
    <property type="entry name" value="Synapsin_CS"/>
</dbReference>
<keyword evidence="18" id="KW-0067">ATP-binding</keyword>
<dbReference type="EMBL" id="JAODUO010000247">
    <property type="protein sequence ID" value="KAK2184997.1"/>
    <property type="molecule type" value="Genomic_DNA"/>
</dbReference>
<feature type="domain" description="ATP-grasp" evidence="20">
    <location>
        <begin position="191"/>
        <end position="370"/>
    </location>
</feature>
<reference evidence="21" key="1">
    <citation type="journal article" date="2023" name="Mol. Biol. Evol.">
        <title>Third-Generation Sequencing Reveals the Adaptive Role of the Epigenome in Three Deep-Sea Polychaetes.</title>
        <authorList>
            <person name="Perez M."/>
            <person name="Aroh O."/>
            <person name="Sun Y."/>
            <person name="Lan Y."/>
            <person name="Juniper S.K."/>
            <person name="Young C.R."/>
            <person name="Angers B."/>
            <person name="Qian P.Y."/>
        </authorList>
    </citation>
    <scope>NUCLEOTIDE SEQUENCE</scope>
    <source>
        <strain evidence="21">R07B-5</strain>
    </source>
</reference>
<dbReference type="FunFam" id="3.30.1490.20:FF:000008">
    <property type="entry name" value="Synapsin I"/>
    <property type="match status" value="1"/>
</dbReference>
<comment type="similarity">
    <text evidence="3">Belongs to the synapsin family.</text>
</comment>
<accession>A0AAD9UD20</accession>
<dbReference type="Proteomes" id="UP001209878">
    <property type="component" value="Unassembled WGS sequence"/>
</dbReference>
<comment type="subcellular location">
    <subcellularLocation>
        <location evidence="1">Cytoplasmic vesicle</location>
        <location evidence="1">Secretory vesicle</location>
    </subcellularLocation>
    <subcellularLocation>
        <location evidence="2">Golgi apparatus</location>
    </subcellularLocation>
    <subcellularLocation>
        <location evidence="15">Presynapse</location>
    </subcellularLocation>
</comment>
<dbReference type="GO" id="GO:0003779">
    <property type="term" value="F:actin binding"/>
    <property type="evidence" value="ECO:0007669"/>
    <property type="project" value="UniProtKB-KW"/>
</dbReference>
<name>A0AAD9UD20_RIDPI</name>
<evidence type="ECO:0000256" key="1">
    <source>
        <dbReference type="ARBA" id="ARBA00004398"/>
    </source>
</evidence>
<evidence type="ECO:0000256" key="4">
    <source>
        <dbReference type="ARBA" id="ARBA00017852"/>
    </source>
</evidence>
<feature type="compositionally biased region" description="Low complexity" evidence="19">
    <location>
        <begin position="408"/>
        <end position="451"/>
    </location>
</feature>
<dbReference type="InterPro" id="IPR016185">
    <property type="entry name" value="PreATP-grasp_dom_sf"/>
</dbReference>
<evidence type="ECO:0000256" key="19">
    <source>
        <dbReference type="SAM" id="MobiDB-lite"/>
    </source>
</evidence>
<dbReference type="AlphaFoldDB" id="A0AAD9UD20"/>
<dbReference type="PRINTS" id="PR01368">
    <property type="entry name" value="SYNAPSIN"/>
</dbReference>
<dbReference type="GO" id="GO:0005524">
    <property type="term" value="F:ATP binding"/>
    <property type="evidence" value="ECO:0007669"/>
    <property type="project" value="UniProtKB-UniRule"/>
</dbReference>
<dbReference type="Gene3D" id="3.30.1490.20">
    <property type="entry name" value="ATP-grasp fold, A domain"/>
    <property type="match status" value="1"/>
</dbReference>
<sequence length="520" mass="58452">MCCQRRFSSGDLQGELADSLQQEQLAAYNLPRKGPSPSAPSSPSRSNGPQGTTRGLFSSSQKSGFSRDRCISILVIDERHTDWSKYFKGKKLFGDWDVRVEQAEFDMINLASYTSTGTVVDIQVTRNGTRVVRSFKPDFVLVRQHVRDANENWKNIILGLNYGGIPSINSLHSIYNFLDKPWIFAQLIRIQKRLGTERFPLIDQSYYPNHKEMLVTPKFPVVVKIGHAHAGMGKVKVDNHYDFQDVVSVVAVTNCYSTTEPFVDAKFDLHIQKIGSNYKAFMRKSISGNWKANTGSAMLEQIPVNERYKLWVDEVSQLFGGLDMVAIEAIHGKDGREYIIEVNDTSMTLLGESQEEDRRLIADLVLQRIEVCCRPNTTTMSKTASAGALTHYAMNGRTEPAAQFMSDQQQQQLPPQQQQQYQQQQQRMAQQQQRAQQQQQQLQQAAMQQRQTAVGRSAPMPIPDRPGPDASMGRGTPPVANRPQGPVSPGTVEAIARDLEETDDTMKNLRKTFAGIFGDM</sequence>
<keyword evidence="7" id="KW-0677">Repeat</keyword>
<dbReference type="GO" id="GO:0005794">
    <property type="term" value="C:Golgi apparatus"/>
    <property type="evidence" value="ECO:0007669"/>
    <property type="project" value="UniProtKB-SubCell"/>
</dbReference>
<dbReference type="SUPFAM" id="SSF56059">
    <property type="entry name" value="Glutathione synthetase ATP-binding domain-like"/>
    <property type="match status" value="1"/>
</dbReference>
<keyword evidence="12" id="KW-0966">Cell projection</keyword>
<feature type="region of interest" description="Disordered" evidence="19">
    <location>
        <begin position="403"/>
        <end position="492"/>
    </location>
</feature>
<dbReference type="Pfam" id="PF02078">
    <property type="entry name" value="Synapsin"/>
    <property type="match status" value="1"/>
</dbReference>
<dbReference type="PROSITE" id="PS00416">
    <property type="entry name" value="SYNAPSIN_2"/>
    <property type="match status" value="1"/>
</dbReference>
<evidence type="ECO:0000256" key="2">
    <source>
        <dbReference type="ARBA" id="ARBA00004555"/>
    </source>
</evidence>
<evidence type="ECO:0000256" key="7">
    <source>
        <dbReference type="ARBA" id="ARBA00022737"/>
    </source>
</evidence>
<evidence type="ECO:0000313" key="22">
    <source>
        <dbReference type="Proteomes" id="UP001209878"/>
    </source>
</evidence>
<dbReference type="SUPFAM" id="SSF52440">
    <property type="entry name" value="PreATP-grasp domain"/>
    <property type="match status" value="1"/>
</dbReference>
<evidence type="ECO:0000256" key="3">
    <source>
        <dbReference type="ARBA" id="ARBA00008243"/>
    </source>
</evidence>
<feature type="compositionally biased region" description="Polar residues" evidence="19">
    <location>
        <begin position="50"/>
        <end position="63"/>
    </location>
</feature>
<comment type="function">
    <text evidence="17">Neuronal phosphoprotein that coats synaptic vesicles, and binds to the cytoskeleton. Acts as a regulator of synaptic vesicles trafficking, involved in the control of neurotransmitter release at the pre-synaptic terminal. Also involved in the regulation of axon outgrowth and synaptogenesis. The complex formed with NOS1 and CAPON proteins is necessary for specific nitric-oxid functions at a presynaptic level.</text>
</comment>
<dbReference type="GO" id="GO:0007269">
    <property type="term" value="P:neurotransmitter secretion"/>
    <property type="evidence" value="ECO:0007669"/>
    <property type="project" value="InterPro"/>
</dbReference>